<feature type="domain" description="Phosphotyrosine protein phosphatase I" evidence="5">
    <location>
        <begin position="3"/>
        <end position="189"/>
    </location>
</feature>
<dbReference type="InterPro" id="IPR017867">
    <property type="entry name" value="Tyr_phospatase_low_mol_wt"/>
</dbReference>
<evidence type="ECO:0000313" key="6">
    <source>
        <dbReference type="EMBL" id="REE91425.1"/>
    </source>
</evidence>
<keyword evidence="3" id="KW-0904">Protein phosphatase</keyword>
<dbReference type="InterPro" id="IPR023485">
    <property type="entry name" value="Ptyr_pPase"/>
</dbReference>
<evidence type="ECO:0000256" key="1">
    <source>
        <dbReference type="ARBA" id="ARBA00011063"/>
    </source>
</evidence>
<dbReference type="AlphaFoldDB" id="A0A3D9SGN7"/>
<accession>A0A3D9SGN7</accession>
<dbReference type="Pfam" id="PF01451">
    <property type="entry name" value="LMWPc"/>
    <property type="match status" value="1"/>
</dbReference>
<name>A0A3D9SGN7_9BACL</name>
<dbReference type="SMART" id="SM00226">
    <property type="entry name" value="LMWPc"/>
    <property type="match status" value="1"/>
</dbReference>
<comment type="similarity">
    <text evidence="1">Belongs to the low molecular weight phosphotyrosine protein phosphatase family.</text>
</comment>
<keyword evidence="2" id="KW-0378">Hydrolase</keyword>
<evidence type="ECO:0000313" key="7">
    <source>
        <dbReference type="Proteomes" id="UP000256304"/>
    </source>
</evidence>
<dbReference type="InterPro" id="IPR036196">
    <property type="entry name" value="Ptyr_pPase_sf"/>
</dbReference>
<gene>
    <name evidence="6" type="ORF">A8990_105130</name>
</gene>
<evidence type="ECO:0000259" key="5">
    <source>
        <dbReference type="SMART" id="SM00226"/>
    </source>
</evidence>
<feature type="active site" evidence="4">
    <location>
        <position position="15"/>
    </location>
</feature>
<organism evidence="6 7">
    <name type="scientific">Paenibacillus taihuensis</name>
    <dbReference type="NCBI Taxonomy" id="1156355"/>
    <lineage>
        <taxon>Bacteria</taxon>
        <taxon>Bacillati</taxon>
        <taxon>Bacillota</taxon>
        <taxon>Bacilli</taxon>
        <taxon>Bacillales</taxon>
        <taxon>Paenibacillaceae</taxon>
        <taxon>Paenibacillus</taxon>
    </lineage>
</organism>
<evidence type="ECO:0000256" key="4">
    <source>
        <dbReference type="PIRSR" id="PIRSR617867-1"/>
    </source>
</evidence>
<feature type="active site" description="Nucleophile" evidence="4">
    <location>
        <position position="9"/>
    </location>
</feature>
<dbReference type="Proteomes" id="UP000256304">
    <property type="component" value="Unassembled WGS sequence"/>
</dbReference>
<dbReference type="GO" id="GO:0004725">
    <property type="term" value="F:protein tyrosine phosphatase activity"/>
    <property type="evidence" value="ECO:0007669"/>
    <property type="project" value="InterPro"/>
</dbReference>
<protein>
    <submittedName>
        <fullName evidence="6">Protein-tyrosine phosphatase</fullName>
    </submittedName>
</protein>
<dbReference type="SUPFAM" id="SSF52788">
    <property type="entry name" value="Phosphotyrosine protein phosphatases I"/>
    <property type="match status" value="1"/>
</dbReference>
<dbReference type="Gene3D" id="3.40.50.2300">
    <property type="match status" value="1"/>
</dbReference>
<proteinExistence type="inferred from homology"/>
<comment type="caution">
    <text evidence="6">The sequence shown here is derived from an EMBL/GenBank/DDBJ whole genome shotgun (WGS) entry which is preliminary data.</text>
</comment>
<dbReference type="PANTHER" id="PTHR11717">
    <property type="entry name" value="LOW MOLECULAR WEIGHT PROTEIN TYROSINE PHOSPHATASE"/>
    <property type="match status" value="1"/>
</dbReference>
<dbReference type="CDD" id="cd16344">
    <property type="entry name" value="LMWPAP"/>
    <property type="match status" value="1"/>
</dbReference>
<evidence type="ECO:0000256" key="3">
    <source>
        <dbReference type="ARBA" id="ARBA00022912"/>
    </source>
</evidence>
<sequence length="192" mass="21411">MLKRILFVCTGNTCRSPMAEALLRALAQERGLQLDIRSAGVSTIDGLPVSKNAQTALSRRGIQHHSTSKAIETGSIAWSDLILTMTGSHKRQLLQKFPNAVDKTYTLLEFANDDPEVLKRIAELEGLLSEWHMSQALGQPLSEEKRVKLLQLEQQMPSFDIDDPFGGPLEIYEMSAAQIEAALKRLLDRLQQ</sequence>
<dbReference type="PANTHER" id="PTHR11717:SF31">
    <property type="entry name" value="LOW MOLECULAR WEIGHT PROTEIN-TYROSINE-PHOSPHATASE ETP-RELATED"/>
    <property type="match status" value="1"/>
</dbReference>
<dbReference type="InterPro" id="IPR050438">
    <property type="entry name" value="LMW_PTPase"/>
</dbReference>
<dbReference type="PRINTS" id="PR00719">
    <property type="entry name" value="LMWPTPASE"/>
</dbReference>
<evidence type="ECO:0000256" key="2">
    <source>
        <dbReference type="ARBA" id="ARBA00022801"/>
    </source>
</evidence>
<keyword evidence="7" id="KW-1185">Reference proteome</keyword>
<dbReference type="EMBL" id="QTTN01000005">
    <property type="protein sequence ID" value="REE91425.1"/>
    <property type="molecule type" value="Genomic_DNA"/>
</dbReference>
<reference evidence="6 7" key="1">
    <citation type="submission" date="2018-08" db="EMBL/GenBank/DDBJ databases">
        <title>Genomic Encyclopedia of Type Strains, Phase III (KMG-III): the genomes of soil and plant-associated and newly described type strains.</title>
        <authorList>
            <person name="Whitman W."/>
        </authorList>
    </citation>
    <scope>NUCLEOTIDE SEQUENCE [LARGE SCALE GENOMIC DNA]</scope>
    <source>
        <strain evidence="6 7">CGMCC 1.10966</strain>
    </source>
</reference>